<evidence type="ECO:0000256" key="1">
    <source>
        <dbReference type="SAM" id="MobiDB-lite"/>
    </source>
</evidence>
<name>A0AAD3TGB2_NEPGR</name>
<reference evidence="2" key="1">
    <citation type="submission" date="2023-05" db="EMBL/GenBank/DDBJ databases">
        <title>Nepenthes gracilis genome sequencing.</title>
        <authorList>
            <person name="Fukushima K."/>
        </authorList>
    </citation>
    <scope>NUCLEOTIDE SEQUENCE</scope>
    <source>
        <strain evidence="2">SING2019-196</strain>
    </source>
</reference>
<feature type="region of interest" description="Disordered" evidence="1">
    <location>
        <begin position="1"/>
        <end position="70"/>
    </location>
</feature>
<evidence type="ECO:0000313" key="3">
    <source>
        <dbReference type="Proteomes" id="UP001279734"/>
    </source>
</evidence>
<organism evidence="2 3">
    <name type="scientific">Nepenthes gracilis</name>
    <name type="common">Slender pitcher plant</name>
    <dbReference type="NCBI Taxonomy" id="150966"/>
    <lineage>
        <taxon>Eukaryota</taxon>
        <taxon>Viridiplantae</taxon>
        <taxon>Streptophyta</taxon>
        <taxon>Embryophyta</taxon>
        <taxon>Tracheophyta</taxon>
        <taxon>Spermatophyta</taxon>
        <taxon>Magnoliopsida</taxon>
        <taxon>eudicotyledons</taxon>
        <taxon>Gunneridae</taxon>
        <taxon>Pentapetalae</taxon>
        <taxon>Caryophyllales</taxon>
        <taxon>Nepenthaceae</taxon>
        <taxon>Nepenthes</taxon>
    </lineage>
</organism>
<feature type="compositionally biased region" description="Polar residues" evidence="1">
    <location>
        <begin position="8"/>
        <end position="31"/>
    </location>
</feature>
<gene>
    <name evidence="2" type="ORF">Nepgr_030908</name>
</gene>
<dbReference type="EMBL" id="BSYO01000035">
    <property type="protein sequence ID" value="GMH29065.1"/>
    <property type="molecule type" value="Genomic_DNA"/>
</dbReference>
<keyword evidence="3" id="KW-1185">Reference proteome</keyword>
<sequence length="132" mass="14213">MMYRPTGQVLSVSHSILDQPNSNGKKPTGSQQEKDNDPVLIASNPFEALQSDDSSTPLMDNPDDSKVGDLQITGAVPKFPLPMLFGVAEVKDEEQVELGGPSYHDPHPVPSSDEEVSGEPTSTSHLKDDQTL</sequence>
<feature type="region of interest" description="Disordered" evidence="1">
    <location>
        <begin position="92"/>
        <end position="132"/>
    </location>
</feature>
<accession>A0AAD3TGB2</accession>
<comment type="caution">
    <text evidence="2">The sequence shown here is derived from an EMBL/GenBank/DDBJ whole genome shotgun (WGS) entry which is preliminary data.</text>
</comment>
<dbReference type="AlphaFoldDB" id="A0AAD3TGB2"/>
<protein>
    <submittedName>
        <fullName evidence="2">Uncharacterized protein</fullName>
    </submittedName>
</protein>
<evidence type="ECO:0000313" key="2">
    <source>
        <dbReference type="EMBL" id="GMH29065.1"/>
    </source>
</evidence>
<proteinExistence type="predicted"/>
<dbReference type="Proteomes" id="UP001279734">
    <property type="component" value="Unassembled WGS sequence"/>
</dbReference>